<feature type="domain" description="DUF1559" evidence="2">
    <location>
        <begin position="41"/>
        <end position="304"/>
    </location>
</feature>
<gene>
    <name evidence="3" type="primary">xcpT_4</name>
    <name evidence="3" type="ORF">Pan189_05330</name>
</gene>
<dbReference type="Proteomes" id="UP000317318">
    <property type="component" value="Chromosome"/>
</dbReference>
<dbReference type="SUPFAM" id="SSF54523">
    <property type="entry name" value="Pili subunits"/>
    <property type="match status" value="1"/>
</dbReference>
<dbReference type="NCBIfam" id="TIGR02532">
    <property type="entry name" value="IV_pilin_GFxxxE"/>
    <property type="match status" value="1"/>
</dbReference>
<dbReference type="NCBIfam" id="TIGR04294">
    <property type="entry name" value="pre_pil_HX9DG"/>
    <property type="match status" value="1"/>
</dbReference>
<dbReference type="KEGG" id="svp:Pan189_05330"/>
<name>A0A517QX73_9PLAN</name>
<dbReference type="Pfam" id="PF07963">
    <property type="entry name" value="N_methyl"/>
    <property type="match status" value="1"/>
</dbReference>
<dbReference type="AlphaFoldDB" id="A0A517QX73"/>
<sequence>MKNRFNRQQFRKRAEGFTLIELLVVIAIIAILIALLLPAIQSAREAARRATCQGHMAQLGLAIQNYEMAHEVLPPGSVNRTGPVFNVPLKGAYYFGWAAQITPFIELGNVYDHFDFDVGIYAEANAEPMSVTCSIFRCPSSILPDQGILNQALGDYAACHNEIEAPIDVTNNGSFLLNEALRIDQISDGLAYTIFLGESTLPVRNGVSFDSELGIFGGTRGSLRNTGAPINREQVSPAVSAALSNRPYWGDVVDRDELANALGKDWRSDPSVTYVGGFGSLHKGGSQFTLGDGSVRFISELIDMPVYRSLGARNDGRLIKKF</sequence>
<protein>
    <submittedName>
        <fullName evidence="3">Type II secretion system protein G</fullName>
    </submittedName>
</protein>
<dbReference type="PROSITE" id="PS00409">
    <property type="entry name" value="PROKAR_NTER_METHYL"/>
    <property type="match status" value="1"/>
</dbReference>
<dbReference type="Gene3D" id="3.30.700.10">
    <property type="entry name" value="Glycoprotein, Type 4 Pilin"/>
    <property type="match status" value="1"/>
</dbReference>
<organism evidence="3 4">
    <name type="scientific">Stratiformator vulcanicus</name>
    <dbReference type="NCBI Taxonomy" id="2527980"/>
    <lineage>
        <taxon>Bacteria</taxon>
        <taxon>Pseudomonadati</taxon>
        <taxon>Planctomycetota</taxon>
        <taxon>Planctomycetia</taxon>
        <taxon>Planctomycetales</taxon>
        <taxon>Planctomycetaceae</taxon>
        <taxon>Stratiformator</taxon>
    </lineage>
</organism>
<dbReference type="InterPro" id="IPR045584">
    <property type="entry name" value="Pilin-like"/>
</dbReference>
<dbReference type="EMBL" id="CP036268">
    <property type="protein sequence ID" value="QDT36178.1"/>
    <property type="molecule type" value="Genomic_DNA"/>
</dbReference>
<keyword evidence="1" id="KW-1133">Transmembrane helix</keyword>
<dbReference type="OrthoDB" id="255848at2"/>
<reference evidence="3 4" key="1">
    <citation type="submission" date="2019-02" db="EMBL/GenBank/DDBJ databases">
        <title>Deep-cultivation of Planctomycetes and their phenomic and genomic characterization uncovers novel biology.</title>
        <authorList>
            <person name="Wiegand S."/>
            <person name="Jogler M."/>
            <person name="Boedeker C."/>
            <person name="Pinto D."/>
            <person name="Vollmers J."/>
            <person name="Rivas-Marin E."/>
            <person name="Kohn T."/>
            <person name="Peeters S.H."/>
            <person name="Heuer A."/>
            <person name="Rast P."/>
            <person name="Oberbeckmann S."/>
            <person name="Bunk B."/>
            <person name="Jeske O."/>
            <person name="Meyerdierks A."/>
            <person name="Storesund J.E."/>
            <person name="Kallscheuer N."/>
            <person name="Luecker S."/>
            <person name="Lage O.M."/>
            <person name="Pohl T."/>
            <person name="Merkel B.J."/>
            <person name="Hornburger P."/>
            <person name="Mueller R.-W."/>
            <person name="Bruemmer F."/>
            <person name="Labrenz M."/>
            <person name="Spormann A.M."/>
            <person name="Op den Camp H."/>
            <person name="Overmann J."/>
            <person name="Amann R."/>
            <person name="Jetten M.S.M."/>
            <person name="Mascher T."/>
            <person name="Medema M.H."/>
            <person name="Devos D.P."/>
            <person name="Kaster A.-K."/>
            <person name="Ovreas L."/>
            <person name="Rohde M."/>
            <person name="Galperin M.Y."/>
            <person name="Jogler C."/>
        </authorList>
    </citation>
    <scope>NUCLEOTIDE SEQUENCE [LARGE SCALE GENOMIC DNA]</scope>
    <source>
        <strain evidence="3 4">Pan189</strain>
    </source>
</reference>
<evidence type="ECO:0000256" key="1">
    <source>
        <dbReference type="SAM" id="Phobius"/>
    </source>
</evidence>
<keyword evidence="4" id="KW-1185">Reference proteome</keyword>
<dbReference type="Pfam" id="PF07596">
    <property type="entry name" value="SBP_bac_10"/>
    <property type="match status" value="1"/>
</dbReference>
<accession>A0A517QX73</accession>
<dbReference type="InterPro" id="IPR011453">
    <property type="entry name" value="DUF1559"/>
</dbReference>
<evidence type="ECO:0000313" key="4">
    <source>
        <dbReference type="Proteomes" id="UP000317318"/>
    </source>
</evidence>
<dbReference type="InterPro" id="IPR027558">
    <property type="entry name" value="Pre_pil_HX9DG_C"/>
</dbReference>
<feature type="transmembrane region" description="Helical" evidence="1">
    <location>
        <begin position="20"/>
        <end position="40"/>
    </location>
</feature>
<keyword evidence="1" id="KW-0812">Transmembrane</keyword>
<dbReference type="RefSeq" id="WP_145362399.1">
    <property type="nucleotide sequence ID" value="NZ_CP036268.1"/>
</dbReference>
<dbReference type="InterPro" id="IPR012902">
    <property type="entry name" value="N_methyl_site"/>
</dbReference>
<dbReference type="PANTHER" id="PTHR30093:SF2">
    <property type="entry name" value="TYPE II SECRETION SYSTEM PROTEIN H"/>
    <property type="match status" value="1"/>
</dbReference>
<evidence type="ECO:0000313" key="3">
    <source>
        <dbReference type="EMBL" id="QDT36178.1"/>
    </source>
</evidence>
<keyword evidence="1" id="KW-0472">Membrane</keyword>
<dbReference type="PANTHER" id="PTHR30093">
    <property type="entry name" value="GENERAL SECRETION PATHWAY PROTEIN G"/>
    <property type="match status" value="1"/>
</dbReference>
<proteinExistence type="predicted"/>
<evidence type="ECO:0000259" key="2">
    <source>
        <dbReference type="Pfam" id="PF07596"/>
    </source>
</evidence>